<dbReference type="EC" id="2.7.1.35" evidence="2"/>
<evidence type="ECO:0000313" key="16">
    <source>
        <dbReference type="Proteomes" id="UP000249645"/>
    </source>
</evidence>
<evidence type="ECO:0000256" key="13">
    <source>
        <dbReference type="ARBA" id="ARBA00049293"/>
    </source>
</evidence>
<dbReference type="Pfam" id="PF08543">
    <property type="entry name" value="Phos_pyr_kin"/>
    <property type="match status" value="1"/>
</dbReference>
<dbReference type="NCBIfam" id="TIGR00097">
    <property type="entry name" value="HMP-P_kinase"/>
    <property type="match status" value="1"/>
</dbReference>
<dbReference type="PANTHER" id="PTHR20858">
    <property type="entry name" value="PHOSPHOMETHYLPYRIMIDINE KINASE"/>
    <property type="match status" value="1"/>
</dbReference>
<feature type="non-terminal residue" evidence="15">
    <location>
        <position position="1"/>
    </location>
</feature>
<evidence type="ECO:0000256" key="9">
    <source>
        <dbReference type="ARBA" id="ARBA00042307"/>
    </source>
</evidence>
<dbReference type="SUPFAM" id="SSF53613">
    <property type="entry name" value="Ribokinase-like"/>
    <property type="match status" value="1"/>
</dbReference>
<comment type="caution">
    <text evidence="15">The sequence shown here is derived from an EMBL/GenBank/DDBJ whole genome shotgun (WGS) entry which is preliminary data.</text>
</comment>
<dbReference type="CDD" id="cd01169">
    <property type="entry name" value="HMPP_kinase"/>
    <property type="match status" value="1"/>
</dbReference>
<organism evidence="15 16">
    <name type="scientific">Pseudopedobacter saltans</name>
    <dbReference type="NCBI Taxonomy" id="151895"/>
    <lineage>
        <taxon>Bacteria</taxon>
        <taxon>Pseudomonadati</taxon>
        <taxon>Bacteroidota</taxon>
        <taxon>Sphingobacteriia</taxon>
        <taxon>Sphingobacteriales</taxon>
        <taxon>Sphingobacteriaceae</taxon>
        <taxon>Pseudopedobacter</taxon>
    </lineage>
</organism>
<dbReference type="Proteomes" id="UP000249645">
    <property type="component" value="Unassembled WGS sequence"/>
</dbReference>
<keyword evidence="7" id="KW-0067">ATP-binding</keyword>
<feature type="domain" description="Pyridoxamine kinase/Phosphomethylpyrimidine kinase" evidence="14">
    <location>
        <begin position="1"/>
        <end position="240"/>
    </location>
</feature>
<name>A0A2W5F891_9SPHI</name>
<evidence type="ECO:0000256" key="3">
    <source>
        <dbReference type="ARBA" id="ARBA00022679"/>
    </source>
</evidence>
<comment type="similarity">
    <text evidence="1">Belongs to the ThiD family.</text>
</comment>
<reference evidence="15 16" key="1">
    <citation type="submission" date="2017-11" db="EMBL/GenBank/DDBJ databases">
        <title>Infants hospitalized years apart are colonized by the same room-sourced microbial strains.</title>
        <authorList>
            <person name="Brooks B."/>
            <person name="Olm M.R."/>
            <person name="Firek B.A."/>
            <person name="Baker R."/>
            <person name="Thomas B.C."/>
            <person name="Morowitz M.J."/>
            <person name="Banfield J.F."/>
        </authorList>
    </citation>
    <scope>NUCLEOTIDE SEQUENCE [LARGE SCALE GENOMIC DNA]</scope>
    <source>
        <strain evidence="15">S2_009_000_R2_76</strain>
    </source>
</reference>
<dbReference type="FunFam" id="3.40.1190.20:FF:000003">
    <property type="entry name" value="Phosphomethylpyrimidine kinase ThiD"/>
    <property type="match status" value="1"/>
</dbReference>
<dbReference type="EMBL" id="QFOI01000091">
    <property type="protein sequence ID" value="PZP49870.1"/>
    <property type="molecule type" value="Genomic_DNA"/>
</dbReference>
<dbReference type="GO" id="GO:0005829">
    <property type="term" value="C:cytosol"/>
    <property type="evidence" value="ECO:0007669"/>
    <property type="project" value="TreeGrafter"/>
</dbReference>
<dbReference type="InterPro" id="IPR004399">
    <property type="entry name" value="HMP/HMP-P_kinase_dom"/>
</dbReference>
<accession>A0A2W5F891</accession>
<dbReference type="GO" id="GO:0005524">
    <property type="term" value="F:ATP binding"/>
    <property type="evidence" value="ECO:0007669"/>
    <property type="project" value="UniProtKB-KW"/>
</dbReference>
<evidence type="ECO:0000259" key="14">
    <source>
        <dbReference type="Pfam" id="PF08543"/>
    </source>
</evidence>
<evidence type="ECO:0000256" key="12">
    <source>
        <dbReference type="ARBA" id="ARBA00042531"/>
    </source>
</evidence>
<dbReference type="GO" id="GO:0008902">
    <property type="term" value="F:hydroxymethylpyrimidine kinase activity"/>
    <property type="evidence" value="ECO:0007669"/>
    <property type="project" value="TreeGrafter"/>
</dbReference>
<dbReference type="GO" id="GO:0009228">
    <property type="term" value="P:thiamine biosynthetic process"/>
    <property type="evidence" value="ECO:0007669"/>
    <property type="project" value="InterPro"/>
</dbReference>
<gene>
    <name evidence="15" type="primary">thiD</name>
    <name evidence="15" type="ORF">DI598_06875</name>
</gene>
<dbReference type="AlphaFoldDB" id="A0A2W5F891"/>
<keyword evidence="3" id="KW-0808">Transferase</keyword>
<proteinExistence type="inferred from homology"/>
<evidence type="ECO:0000256" key="1">
    <source>
        <dbReference type="ARBA" id="ARBA00009879"/>
    </source>
</evidence>
<evidence type="ECO:0000256" key="10">
    <source>
        <dbReference type="ARBA" id="ARBA00042348"/>
    </source>
</evidence>
<dbReference type="InterPro" id="IPR029056">
    <property type="entry name" value="Ribokinase-like"/>
</dbReference>
<evidence type="ECO:0000256" key="7">
    <source>
        <dbReference type="ARBA" id="ARBA00022840"/>
    </source>
</evidence>
<dbReference type="Gene3D" id="3.40.1190.20">
    <property type="match status" value="1"/>
</dbReference>
<dbReference type="PANTHER" id="PTHR20858:SF19">
    <property type="entry name" value="PYRIDOXINE KINASE"/>
    <property type="match status" value="1"/>
</dbReference>
<keyword evidence="6 15" id="KW-0418">Kinase</keyword>
<evidence type="ECO:0000256" key="4">
    <source>
        <dbReference type="ARBA" id="ARBA00022723"/>
    </source>
</evidence>
<dbReference type="GO" id="GO:0008478">
    <property type="term" value="F:pyridoxal kinase activity"/>
    <property type="evidence" value="ECO:0007669"/>
    <property type="project" value="UniProtKB-EC"/>
</dbReference>
<keyword evidence="4" id="KW-0479">Metal-binding</keyword>
<keyword evidence="8" id="KW-0460">Magnesium</keyword>
<evidence type="ECO:0000313" key="15">
    <source>
        <dbReference type="EMBL" id="PZP49870.1"/>
    </source>
</evidence>
<comment type="catalytic activity">
    <reaction evidence="13">
        <text>pyridoxal + ATP = pyridoxal 5'-phosphate + ADP + H(+)</text>
        <dbReference type="Rhea" id="RHEA:10224"/>
        <dbReference type="ChEBI" id="CHEBI:15378"/>
        <dbReference type="ChEBI" id="CHEBI:17310"/>
        <dbReference type="ChEBI" id="CHEBI:30616"/>
        <dbReference type="ChEBI" id="CHEBI:456216"/>
        <dbReference type="ChEBI" id="CHEBI:597326"/>
        <dbReference type="EC" id="2.7.1.35"/>
    </reaction>
</comment>
<evidence type="ECO:0000256" key="2">
    <source>
        <dbReference type="ARBA" id="ARBA00012104"/>
    </source>
</evidence>
<evidence type="ECO:0000256" key="5">
    <source>
        <dbReference type="ARBA" id="ARBA00022741"/>
    </source>
</evidence>
<dbReference type="InterPro" id="IPR013749">
    <property type="entry name" value="PM/HMP-P_kinase-1"/>
</dbReference>
<dbReference type="GO" id="GO:0046872">
    <property type="term" value="F:metal ion binding"/>
    <property type="evidence" value="ECO:0007669"/>
    <property type="project" value="UniProtKB-KW"/>
</dbReference>
<sequence>ADLKTFQEYGTFGLTAITCIVTMDPDNNWKHNVTPISAELVKEQLKTILSGAPIDAMKTGMLGSVEIIKVAADAIQQGRLKNVVIDPVMICKGDDEVLQPDSAEAIRDLLIPLATVTTPNLFEAGQLSGLGTPKTLEEMKEAAKKIRALGVPNVVIKGGKALAGDMAVDLFYDGVDFTILEAPKNANNFNHGAGCTFAAAITAGLANGLSIDKSVEKAKTFVTAAIAHGFEFNKFIGPVWHGAYNRL</sequence>
<evidence type="ECO:0000256" key="11">
    <source>
        <dbReference type="ARBA" id="ARBA00042396"/>
    </source>
</evidence>
<evidence type="ECO:0000256" key="8">
    <source>
        <dbReference type="ARBA" id="ARBA00022842"/>
    </source>
</evidence>
<protein>
    <recommendedName>
        <fullName evidence="2">pyridoxal kinase</fullName>
        <ecNumber evidence="2">2.7.1.35</ecNumber>
    </recommendedName>
    <alternativeName>
        <fullName evidence="10">PN/PL/PM kinase</fullName>
    </alternativeName>
    <alternativeName>
        <fullName evidence="11">Pyridoxal kinase</fullName>
    </alternativeName>
    <alternativeName>
        <fullName evidence="9">Pyridoxamine kinase</fullName>
    </alternativeName>
    <alternativeName>
        <fullName evidence="12">Vitamin B6 kinase</fullName>
    </alternativeName>
</protein>
<keyword evidence="5" id="KW-0547">Nucleotide-binding</keyword>
<dbReference type="GO" id="GO:0008972">
    <property type="term" value="F:phosphomethylpyrimidine kinase activity"/>
    <property type="evidence" value="ECO:0007669"/>
    <property type="project" value="InterPro"/>
</dbReference>
<evidence type="ECO:0000256" key="6">
    <source>
        <dbReference type="ARBA" id="ARBA00022777"/>
    </source>
</evidence>